<sequence length="28" mass="3192">MKIKVSEVMTTKVITANENESIRQVTLK</sequence>
<name>A0A5D0MLR0_FLESI</name>
<dbReference type="EMBL" id="VSIV01000165">
    <property type="protein sequence ID" value="TYB33332.1"/>
    <property type="molecule type" value="Genomic_DNA"/>
</dbReference>
<feature type="non-terminal residue" evidence="1">
    <location>
        <position position="28"/>
    </location>
</feature>
<gene>
    <name evidence="1" type="ORF">FXF49_06880</name>
</gene>
<evidence type="ECO:0000313" key="1">
    <source>
        <dbReference type="EMBL" id="TYB33332.1"/>
    </source>
</evidence>
<dbReference type="AlphaFoldDB" id="A0A5D0MLR0"/>
<organism evidence="1 2">
    <name type="scientific">Flexistipes sinusarabici</name>
    <dbReference type="NCBI Taxonomy" id="2352"/>
    <lineage>
        <taxon>Bacteria</taxon>
        <taxon>Pseudomonadati</taxon>
        <taxon>Deferribacterota</taxon>
        <taxon>Deferribacteres</taxon>
        <taxon>Deferribacterales</taxon>
        <taxon>Flexistipitaceae</taxon>
        <taxon>Flexistipes</taxon>
    </lineage>
</organism>
<accession>A0A5D0MLR0</accession>
<comment type="caution">
    <text evidence="1">The sequence shown here is derived from an EMBL/GenBank/DDBJ whole genome shotgun (WGS) entry which is preliminary data.</text>
</comment>
<protein>
    <submittedName>
        <fullName evidence="1">CBS domain-containing protein</fullName>
    </submittedName>
</protein>
<reference evidence="1 2" key="1">
    <citation type="submission" date="2019-08" db="EMBL/GenBank/DDBJ databases">
        <title>Genomic characterization of a novel candidate phylum (ARYD3) from a high temperature, high salinity tertiary oil reservoir in north central Oklahoma, USA.</title>
        <authorList>
            <person name="Youssef N.H."/>
            <person name="Yadav A."/>
            <person name="Elshahed M.S."/>
        </authorList>
    </citation>
    <scope>NUCLEOTIDE SEQUENCE [LARGE SCALE GENOMIC DNA]</scope>
    <source>
        <strain evidence="1">ARYD1</strain>
    </source>
</reference>
<proteinExistence type="predicted"/>
<dbReference type="Proteomes" id="UP000323337">
    <property type="component" value="Unassembled WGS sequence"/>
</dbReference>
<evidence type="ECO:0000313" key="2">
    <source>
        <dbReference type="Proteomes" id="UP000323337"/>
    </source>
</evidence>